<reference evidence="3 4" key="1">
    <citation type="journal article" date="2018" name="PLoS Genet.">
        <title>Population sequencing reveals clonal diversity and ancestral inbreeding in the grapevine cultivar Chardonnay.</title>
        <authorList>
            <person name="Roach M.J."/>
            <person name="Johnson D.L."/>
            <person name="Bohlmann J."/>
            <person name="van Vuuren H.J."/>
            <person name="Jones S.J."/>
            <person name="Pretorius I.S."/>
            <person name="Schmidt S.A."/>
            <person name="Borneman A.R."/>
        </authorList>
    </citation>
    <scope>NUCLEOTIDE SEQUENCE [LARGE SCALE GENOMIC DNA]</scope>
    <source>
        <strain evidence="4">cv. Chardonnay</strain>
        <strain evidence="3">I10V1</strain>
        <tissue evidence="3">Leaf</tissue>
    </source>
</reference>
<dbReference type="AlphaFoldDB" id="A0A438J8K2"/>
<proteinExistence type="predicted"/>
<evidence type="ECO:0000313" key="2">
    <source>
        <dbReference type="EMBL" id="RVW43836.1"/>
    </source>
</evidence>
<gene>
    <name evidence="3" type="ORF">CK203_020129</name>
    <name evidence="2" type="ORF">CK203_074103</name>
</gene>
<protein>
    <submittedName>
        <fullName evidence="3">Uncharacterized protein</fullName>
    </submittedName>
</protein>
<comment type="caution">
    <text evidence="3">The sequence shown here is derived from an EMBL/GenBank/DDBJ whole genome shotgun (WGS) entry which is preliminary data.</text>
</comment>
<dbReference type="EMBL" id="QGNW01000057">
    <property type="protein sequence ID" value="RVX05295.1"/>
    <property type="molecule type" value="Genomic_DNA"/>
</dbReference>
<feature type="region of interest" description="Disordered" evidence="1">
    <location>
        <begin position="1"/>
        <end position="24"/>
    </location>
</feature>
<evidence type="ECO:0000256" key="1">
    <source>
        <dbReference type="SAM" id="MobiDB-lite"/>
    </source>
</evidence>
<evidence type="ECO:0000313" key="4">
    <source>
        <dbReference type="Proteomes" id="UP000288805"/>
    </source>
</evidence>
<evidence type="ECO:0000313" key="3">
    <source>
        <dbReference type="EMBL" id="RVX05295.1"/>
    </source>
</evidence>
<name>A0A438J8K2_VITVI</name>
<dbReference type="EMBL" id="QGNW01001367">
    <property type="protein sequence ID" value="RVW43836.1"/>
    <property type="molecule type" value="Genomic_DNA"/>
</dbReference>
<organism evidence="3 4">
    <name type="scientific">Vitis vinifera</name>
    <name type="common">Grape</name>
    <dbReference type="NCBI Taxonomy" id="29760"/>
    <lineage>
        <taxon>Eukaryota</taxon>
        <taxon>Viridiplantae</taxon>
        <taxon>Streptophyta</taxon>
        <taxon>Embryophyta</taxon>
        <taxon>Tracheophyta</taxon>
        <taxon>Spermatophyta</taxon>
        <taxon>Magnoliopsida</taxon>
        <taxon>eudicotyledons</taxon>
        <taxon>Gunneridae</taxon>
        <taxon>Pentapetalae</taxon>
        <taxon>rosids</taxon>
        <taxon>Vitales</taxon>
        <taxon>Vitaceae</taxon>
        <taxon>Viteae</taxon>
        <taxon>Vitis</taxon>
    </lineage>
</organism>
<dbReference type="Proteomes" id="UP000288805">
    <property type="component" value="Unassembled WGS sequence"/>
</dbReference>
<sequence>MATASSSLHQPIFPQYPSLSRSSRFHPPLRLSSLRFPSRIRASSAVALEPLPLDLEWNSTLGNGMEWNTTLGSNEIPYLGMTWKGRKDR</sequence>
<accession>A0A438J8K2</accession>